<accession>A0A1H7CW57</accession>
<protein>
    <submittedName>
        <fullName evidence="5">DNA-binding transcriptional regulator, MarR family</fullName>
    </submittedName>
</protein>
<evidence type="ECO:0000313" key="6">
    <source>
        <dbReference type="Proteomes" id="UP000199662"/>
    </source>
</evidence>
<gene>
    <name evidence="5" type="ORF">SAMN05660742_12636</name>
</gene>
<dbReference type="GO" id="GO:0003700">
    <property type="term" value="F:DNA-binding transcription factor activity"/>
    <property type="evidence" value="ECO:0007669"/>
    <property type="project" value="InterPro"/>
</dbReference>
<name>A0A1H7CW57_9FIRM</name>
<dbReference type="PANTHER" id="PTHR42756">
    <property type="entry name" value="TRANSCRIPTIONAL REGULATOR, MARR"/>
    <property type="match status" value="1"/>
</dbReference>
<feature type="domain" description="HTH marR-type" evidence="4">
    <location>
        <begin position="5"/>
        <end position="141"/>
    </location>
</feature>
<dbReference type="Gene3D" id="1.10.10.10">
    <property type="entry name" value="Winged helix-like DNA-binding domain superfamily/Winged helix DNA-binding domain"/>
    <property type="match status" value="1"/>
</dbReference>
<evidence type="ECO:0000256" key="3">
    <source>
        <dbReference type="ARBA" id="ARBA00023163"/>
    </source>
</evidence>
<dbReference type="EMBL" id="FNZK01000026">
    <property type="protein sequence ID" value="SEJ93801.1"/>
    <property type="molecule type" value="Genomic_DNA"/>
</dbReference>
<dbReference type="AlphaFoldDB" id="A0A1H7CW57"/>
<dbReference type="GO" id="GO:0003677">
    <property type="term" value="F:DNA binding"/>
    <property type="evidence" value="ECO:0007669"/>
    <property type="project" value="UniProtKB-KW"/>
</dbReference>
<dbReference type="SUPFAM" id="SSF46785">
    <property type="entry name" value="Winged helix' DNA-binding domain"/>
    <property type="match status" value="1"/>
</dbReference>
<dbReference type="Proteomes" id="UP000199662">
    <property type="component" value="Unassembled WGS sequence"/>
</dbReference>
<keyword evidence="2 5" id="KW-0238">DNA-binding</keyword>
<reference evidence="5 6" key="1">
    <citation type="submission" date="2016-10" db="EMBL/GenBank/DDBJ databases">
        <authorList>
            <person name="de Groot N.N."/>
        </authorList>
    </citation>
    <scope>NUCLEOTIDE SEQUENCE [LARGE SCALE GENOMIC DNA]</scope>
    <source>
        <strain evidence="5 6">DSM 2179</strain>
    </source>
</reference>
<dbReference type="RefSeq" id="WP_091835436.1">
    <property type="nucleotide sequence ID" value="NZ_FNZK01000026.1"/>
</dbReference>
<dbReference type="InterPro" id="IPR000835">
    <property type="entry name" value="HTH_MarR-typ"/>
</dbReference>
<dbReference type="PROSITE" id="PS50995">
    <property type="entry name" value="HTH_MARR_2"/>
    <property type="match status" value="1"/>
</dbReference>
<dbReference type="InterPro" id="IPR036390">
    <property type="entry name" value="WH_DNA-bd_sf"/>
</dbReference>
<evidence type="ECO:0000256" key="1">
    <source>
        <dbReference type="ARBA" id="ARBA00023015"/>
    </source>
</evidence>
<keyword evidence="3" id="KW-0804">Transcription</keyword>
<dbReference type="InterPro" id="IPR036388">
    <property type="entry name" value="WH-like_DNA-bd_sf"/>
</dbReference>
<evidence type="ECO:0000259" key="4">
    <source>
        <dbReference type="PROSITE" id="PS50995"/>
    </source>
</evidence>
<keyword evidence="1" id="KW-0805">Transcription regulation</keyword>
<proteinExistence type="predicted"/>
<evidence type="ECO:0000313" key="5">
    <source>
        <dbReference type="EMBL" id="SEJ93801.1"/>
    </source>
</evidence>
<keyword evidence="6" id="KW-1185">Reference proteome</keyword>
<dbReference type="STRING" id="84035.SAMN05660742_12636"/>
<dbReference type="Pfam" id="PF01047">
    <property type="entry name" value="MarR"/>
    <property type="match status" value="1"/>
</dbReference>
<dbReference type="PRINTS" id="PR00598">
    <property type="entry name" value="HTHMARR"/>
</dbReference>
<dbReference type="SMART" id="SM00347">
    <property type="entry name" value="HTH_MARR"/>
    <property type="match status" value="1"/>
</dbReference>
<organism evidence="5 6">
    <name type="scientific">Propionispira arboris</name>
    <dbReference type="NCBI Taxonomy" id="84035"/>
    <lineage>
        <taxon>Bacteria</taxon>
        <taxon>Bacillati</taxon>
        <taxon>Bacillota</taxon>
        <taxon>Negativicutes</taxon>
        <taxon>Selenomonadales</taxon>
        <taxon>Selenomonadaceae</taxon>
        <taxon>Propionispira</taxon>
    </lineage>
</organism>
<dbReference type="PANTHER" id="PTHR42756:SF1">
    <property type="entry name" value="TRANSCRIPTIONAL REPRESSOR OF EMRAB OPERON"/>
    <property type="match status" value="1"/>
</dbReference>
<sequence>MEKEKITLMEQLIILSRLMMYRHHHMKGNHMHSPYHGQGRVLSLLKIEPKMSQKKLSFLLGIRPQSMGELLGKLEQNGDITRTQSEEDRRSLDIELTEKGMEAATANENFLKCDQNTEEIFKCLNEEEQKNLADYMDRMITLLKDEMPEAQDALLKHHHDDDHHENHGHHMKGCMHNLKRF</sequence>
<evidence type="ECO:0000256" key="2">
    <source>
        <dbReference type="ARBA" id="ARBA00023125"/>
    </source>
</evidence>